<keyword evidence="3" id="KW-0269">Exonuclease</keyword>
<dbReference type="EMBL" id="UFSX01000001">
    <property type="protein sequence ID" value="SUV29433.1"/>
    <property type="molecule type" value="Genomic_DNA"/>
</dbReference>
<evidence type="ECO:0000313" key="4">
    <source>
        <dbReference type="Proteomes" id="UP000254424"/>
    </source>
</evidence>
<dbReference type="RefSeq" id="WP_004290739.1">
    <property type="nucleotide sequence ID" value="NZ_CABKNQ010000018.1"/>
</dbReference>
<dbReference type="Proteomes" id="UP000254424">
    <property type="component" value="Unassembled WGS sequence"/>
</dbReference>
<evidence type="ECO:0000259" key="2">
    <source>
        <dbReference type="Pfam" id="PF03372"/>
    </source>
</evidence>
<dbReference type="Pfam" id="PF03372">
    <property type="entry name" value="Exo_endo_phos"/>
    <property type="match status" value="1"/>
</dbReference>
<dbReference type="GO" id="GO:0004519">
    <property type="term" value="F:endonuclease activity"/>
    <property type="evidence" value="ECO:0007669"/>
    <property type="project" value="UniProtKB-KW"/>
</dbReference>
<organism evidence="3 4">
    <name type="scientific">Bacteroides eggerthii</name>
    <dbReference type="NCBI Taxonomy" id="28111"/>
    <lineage>
        <taxon>Bacteria</taxon>
        <taxon>Pseudomonadati</taxon>
        <taxon>Bacteroidota</taxon>
        <taxon>Bacteroidia</taxon>
        <taxon>Bacteroidales</taxon>
        <taxon>Bacteroidaceae</taxon>
        <taxon>Bacteroides</taxon>
    </lineage>
</organism>
<name>A0A380YLP5_9BACE</name>
<reference evidence="3 4" key="1">
    <citation type="submission" date="2018-06" db="EMBL/GenBank/DDBJ databases">
        <authorList>
            <consortium name="Pathogen Informatics"/>
            <person name="Doyle S."/>
        </authorList>
    </citation>
    <scope>NUCLEOTIDE SEQUENCE [LARGE SCALE GENOMIC DNA]</scope>
    <source>
        <strain evidence="3 4">NCTC11155</strain>
    </source>
</reference>
<dbReference type="InterPro" id="IPR051916">
    <property type="entry name" value="GPI-anchor_lipid_remodeler"/>
</dbReference>
<dbReference type="OrthoDB" id="635146at2"/>
<dbReference type="AlphaFoldDB" id="A0A380YLP5"/>
<dbReference type="InterPro" id="IPR036691">
    <property type="entry name" value="Endo/exonu/phosph_ase_sf"/>
</dbReference>
<dbReference type="GO" id="GO:0016020">
    <property type="term" value="C:membrane"/>
    <property type="evidence" value="ECO:0007669"/>
    <property type="project" value="GOC"/>
</dbReference>
<dbReference type="GO" id="GO:0006506">
    <property type="term" value="P:GPI anchor biosynthetic process"/>
    <property type="evidence" value="ECO:0007669"/>
    <property type="project" value="TreeGrafter"/>
</dbReference>
<keyword evidence="1 3" id="KW-0812">Transmembrane</keyword>
<keyword evidence="3" id="KW-0378">Hydrolase</keyword>
<keyword evidence="1" id="KW-0472">Membrane</keyword>
<gene>
    <name evidence="3" type="ORF">NCTC11155_01416</name>
</gene>
<dbReference type="InterPro" id="IPR005135">
    <property type="entry name" value="Endo/exonuclease/phosphatase"/>
</dbReference>
<protein>
    <submittedName>
        <fullName evidence="3">Putative transmembrane endonuclease/exonuclease/phosphatase family protein</fullName>
    </submittedName>
</protein>
<proteinExistence type="predicted"/>
<keyword evidence="1" id="KW-1133">Transmembrane helix</keyword>
<feature type="domain" description="Endonuclease/exonuclease/phosphatase" evidence="2">
    <location>
        <begin position="118"/>
        <end position="362"/>
    </location>
</feature>
<dbReference type="PANTHER" id="PTHR14859:SF15">
    <property type="entry name" value="ENDONUCLEASE_EXONUCLEASE_PHOSPHATASE DOMAIN-CONTAINING PROTEIN"/>
    <property type="match status" value="1"/>
</dbReference>
<feature type="transmembrane region" description="Helical" evidence="1">
    <location>
        <begin position="41"/>
        <end position="66"/>
    </location>
</feature>
<keyword evidence="3" id="KW-0255">Endonuclease</keyword>
<dbReference type="PANTHER" id="PTHR14859">
    <property type="entry name" value="CALCOFLUOR WHITE HYPERSENSITIVE PROTEIN PRECURSOR"/>
    <property type="match status" value="1"/>
</dbReference>
<dbReference type="STRING" id="483216.BACEGG_02418"/>
<keyword evidence="3" id="KW-0540">Nuclease</keyword>
<feature type="transmembrane region" description="Helical" evidence="1">
    <location>
        <begin position="12"/>
        <end position="29"/>
    </location>
</feature>
<dbReference type="GeneID" id="93071326"/>
<dbReference type="SUPFAM" id="SSF56219">
    <property type="entry name" value="DNase I-like"/>
    <property type="match status" value="1"/>
</dbReference>
<evidence type="ECO:0000313" key="3">
    <source>
        <dbReference type="EMBL" id="SUV29433.1"/>
    </source>
</evidence>
<dbReference type="GO" id="GO:0004527">
    <property type="term" value="F:exonuclease activity"/>
    <property type="evidence" value="ECO:0007669"/>
    <property type="project" value="UniProtKB-KW"/>
</dbReference>
<sequence length="371" mass="41487">MGKSAVKGLLRWMPVGATWMLAAVTIAASRSGHYHPDSSVVMPLLGLAVPILLVSCLITALCWALARKKWAIVPLAAFFFNWEYLTAVVRFGSTDDDVPATAPAPNREGKSGGCLTVATYNVHHFGNEITGYSCKEIARYMQQRHVDVLCFQEFGDNPHFTTDSLRRALSHWPYALIPADDSIRGILPVAVFSRYPLAEGRFITYPRSSNCSMACDIVLGADTLRLLNNHLQTTSVSQNRRKWERELAANDTRREAQAVQDAAETLHENFVKRAAQTDSIVRLVIASPHPVLVCGDFNSLPSSYTYRQLSGILQDGFKTGGHGYMYTYRYAKRMLRIDYAFHSSKLDCTDYYSPDLDLCSDHNPVIFTVKY</sequence>
<evidence type="ECO:0000256" key="1">
    <source>
        <dbReference type="SAM" id="Phobius"/>
    </source>
</evidence>
<dbReference type="CDD" id="cd09084">
    <property type="entry name" value="EEP-2"/>
    <property type="match status" value="1"/>
</dbReference>
<accession>A0A380YLP5</accession>
<dbReference type="Gene3D" id="3.60.10.10">
    <property type="entry name" value="Endonuclease/exonuclease/phosphatase"/>
    <property type="match status" value="1"/>
</dbReference>